<keyword evidence="1" id="KW-0812">Transmembrane</keyword>
<reference evidence="2 3" key="1">
    <citation type="submission" date="2018-03" db="EMBL/GenBank/DDBJ databases">
        <title>The ancient ancestry and fast evolution of plastids.</title>
        <authorList>
            <person name="Moore K.R."/>
            <person name="Magnabosco C."/>
            <person name="Momper L."/>
            <person name="Gold D.A."/>
            <person name="Bosak T."/>
            <person name="Fournier G.P."/>
        </authorList>
    </citation>
    <scope>NUCLEOTIDE SEQUENCE [LARGE SCALE GENOMIC DNA]</scope>
    <source>
        <strain evidence="2 3">CCALA 016</strain>
    </source>
</reference>
<feature type="transmembrane region" description="Helical" evidence="1">
    <location>
        <begin position="38"/>
        <end position="57"/>
    </location>
</feature>
<keyword evidence="1" id="KW-0472">Membrane</keyword>
<name>A0A2T1M2Y7_9CHRO</name>
<dbReference type="OrthoDB" id="532853at2"/>
<evidence type="ECO:0000256" key="1">
    <source>
        <dbReference type="SAM" id="Phobius"/>
    </source>
</evidence>
<keyword evidence="3" id="KW-1185">Reference proteome</keyword>
<sequence>MTLTGTFLYHPTTINIVAAITDKDVDIIGNVQAAFNKFVATGQVWALIIGIVVGYMFKGFTSY</sequence>
<reference evidence="2 3" key="2">
    <citation type="submission" date="2018-03" db="EMBL/GenBank/DDBJ databases">
        <authorList>
            <person name="Keele B.F."/>
        </authorList>
    </citation>
    <scope>NUCLEOTIDE SEQUENCE [LARGE SCALE GENOMIC DNA]</scope>
    <source>
        <strain evidence="2 3">CCALA 016</strain>
    </source>
</reference>
<evidence type="ECO:0000313" key="2">
    <source>
        <dbReference type="EMBL" id="PSF39116.1"/>
    </source>
</evidence>
<dbReference type="AlphaFoldDB" id="A0A2T1M2Y7"/>
<keyword evidence="1" id="KW-1133">Transmembrane helix</keyword>
<proteinExistence type="predicted"/>
<organism evidence="2 3">
    <name type="scientific">Aphanothece hegewaldii CCALA 016</name>
    <dbReference type="NCBI Taxonomy" id="2107694"/>
    <lineage>
        <taxon>Bacteria</taxon>
        <taxon>Bacillati</taxon>
        <taxon>Cyanobacteriota</taxon>
        <taxon>Cyanophyceae</taxon>
        <taxon>Oscillatoriophycideae</taxon>
        <taxon>Chroococcales</taxon>
        <taxon>Aphanothecaceae</taxon>
        <taxon>Aphanothece</taxon>
    </lineage>
</organism>
<evidence type="ECO:0000313" key="3">
    <source>
        <dbReference type="Proteomes" id="UP000239001"/>
    </source>
</evidence>
<dbReference type="Proteomes" id="UP000239001">
    <property type="component" value="Unassembled WGS sequence"/>
</dbReference>
<comment type="caution">
    <text evidence="2">The sequence shown here is derived from an EMBL/GenBank/DDBJ whole genome shotgun (WGS) entry which is preliminary data.</text>
</comment>
<protein>
    <submittedName>
        <fullName evidence="2">Uncharacterized protein</fullName>
    </submittedName>
</protein>
<dbReference type="EMBL" id="PXOH01000002">
    <property type="protein sequence ID" value="PSF39116.1"/>
    <property type="molecule type" value="Genomic_DNA"/>
</dbReference>
<accession>A0A2T1M2Y7</accession>
<gene>
    <name evidence="2" type="ORF">C7H19_02530</name>
</gene>